<dbReference type="InterPro" id="IPR035897">
    <property type="entry name" value="Toll_tir_struct_dom_sf"/>
</dbReference>
<dbReference type="SUPFAM" id="SSF52047">
    <property type="entry name" value="RNI-like"/>
    <property type="match status" value="1"/>
</dbReference>
<dbReference type="GO" id="GO:1902533">
    <property type="term" value="P:positive regulation of intracellular signal transduction"/>
    <property type="evidence" value="ECO:0007669"/>
    <property type="project" value="UniProtKB-ARBA"/>
</dbReference>
<dbReference type="Ensembl" id="ENSECRT00000030502.1">
    <property type="protein sequence ID" value="ENSECRP00000029867.1"/>
    <property type="gene ID" value="ENSECRG00000020275.1"/>
</dbReference>
<dbReference type="PROSITE" id="PS50104">
    <property type="entry name" value="TIR"/>
    <property type="match status" value="1"/>
</dbReference>
<evidence type="ECO:0000256" key="9">
    <source>
        <dbReference type="ARBA" id="ARBA00022859"/>
    </source>
</evidence>
<keyword evidence="14" id="KW-0395">Inflammatory response</keyword>
<keyword evidence="10" id="KW-1133">Transmembrane helix</keyword>
<dbReference type="GO" id="GO:0051607">
    <property type="term" value="P:defense response to virus"/>
    <property type="evidence" value="ECO:0007669"/>
    <property type="project" value="TreeGrafter"/>
</dbReference>
<proteinExistence type="inferred from homology"/>
<keyword evidence="7" id="KW-0677">Repeat</keyword>
<dbReference type="PANTHER" id="PTHR47410:SF4">
    <property type="entry name" value="TOLL-LIKE RECEPTOR 9"/>
    <property type="match status" value="1"/>
</dbReference>
<evidence type="ECO:0000256" key="15">
    <source>
        <dbReference type="ARBA" id="ARBA00046288"/>
    </source>
</evidence>
<evidence type="ECO:0000256" key="7">
    <source>
        <dbReference type="ARBA" id="ARBA00022737"/>
    </source>
</evidence>
<keyword evidence="6 16" id="KW-0732">Signal</keyword>
<dbReference type="SMART" id="SM00364">
    <property type="entry name" value="LRR_BAC"/>
    <property type="match status" value="6"/>
</dbReference>
<dbReference type="GO" id="GO:0006954">
    <property type="term" value="P:inflammatory response"/>
    <property type="evidence" value="ECO:0007669"/>
    <property type="project" value="UniProtKB-KW"/>
</dbReference>
<accession>A0A8C4TFJ0</accession>
<keyword evidence="19" id="KW-1185">Reference proteome</keyword>
<evidence type="ECO:0000256" key="4">
    <source>
        <dbReference type="ARBA" id="ARBA00022614"/>
    </source>
</evidence>
<dbReference type="GO" id="GO:0038187">
    <property type="term" value="F:pattern recognition receptor activity"/>
    <property type="evidence" value="ECO:0007669"/>
    <property type="project" value="TreeGrafter"/>
</dbReference>
<keyword evidence="4" id="KW-0433">Leucine-rich repeat</keyword>
<dbReference type="SMART" id="SM00369">
    <property type="entry name" value="LRR_TYP"/>
    <property type="match status" value="13"/>
</dbReference>
<comment type="subcellular location">
    <subcellularLocation>
        <location evidence="15">Endomembrane system</location>
        <topology evidence="15">Single-pass type I membrane protein</topology>
    </subcellularLocation>
    <subcellularLocation>
        <location evidence="1">Endosome</location>
    </subcellularLocation>
</comment>
<dbReference type="GO" id="GO:0005768">
    <property type="term" value="C:endosome"/>
    <property type="evidence" value="ECO:0007669"/>
    <property type="project" value="UniProtKB-SubCell"/>
</dbReference>
<keyword evidence="5" id="KW-0812">Transmembrane</keyword>
<dbReference type="Pfam" id="PF13855">
    <property type="entry name" value="LRR_8"/>
    <property type="match status" value="4"/>
</dbReference>
<dbReference type="SUPFAM" id="SSF52058">
    <property type="entry name" value="L domain-like"/>
    <property type="match status" value="1"/>
</dbReference>
<dbReference type="PANTHER" id="PTHR47410">
    <property type="entry name" value="TOLL-LIKE RECEPTOR 7-RELATED"/>
    <property type="match status" value="1"/>
</dbReference>
<dbReference type="SMART" id="SM00082">
    <property type="entry name" value="LRRCT"/>
    <property type="match status" value="1"/>
</dbReference>
<keyword evidence="12" id="KW-0675">Receptor</keyword>
<protein>
    <submittedName>
        <fullName evidence="18">Toll-like receptor 9</fullName>
    </submittedName>
</protein>
<evidence type="ECO:0000256" key="2">
    <source>
        <dbReference type="ARBA" id="ARBA00009634"/>
    </source>
</evidence>
<dbReference type="SUPFAM" id="SSF52200">
    <property type="entry name" value="Toll/Interleukin receptor TIR domain"/>
    <property type="match status" value="1"/>
</dbReference>
<evidence type="ECO:0000256" key="1">
    <source>
        <dbReference type="ARBA" id="ARBA00004177"/>
    </source>
</evidence>
<dbReference type="GO" id="GO:0005886">
    <property type="term" value="C:plasma membrane"/>
    <property type="evidence" value="ECO:0007669"/>
    <property type="project" value="TreeGrafter"/>
</dbReference>
<keyword evidence="9" id="KW-0391">Immunity</keyword>
<dbReference type="SMART" id="SM00255">
    <property type="entry name" value="TIR"/>
    <property type="match status" value="1"/>
</dbReference>
<evidence type="ECO:0000313" key="19">
    <source>
        <dbReference type="Proteomes" id="UP000694620"/>
    </source>
</evidence>
<evidence type="ECO:0000256" key="10">
    <source>
        <dbReference type="ARBA" id="ARBA00022989"/>
    </source>
</evidence>
<organism evidence="18 19">
    <name type="scientific">Erpetoichthys calabaricus</name>
    <name type="common">Rope fish</name>
    <name type="synonym">Calamoichthys calabaricus</name>
    <dbReference type="NCBI Taxonomy" id="27687"/>
    <lineage>
        <taxon>Eukaryota</taxon>
        <taxon>Metazoa</taxon>
        <taxon>Chordata</taxon>
        <taxon>Craniata</taxon>
        <taxon>Vertebrata</taxon>
        <taxon>Euteleostomi</taxon>
        <taxon>Actinopterygii</taxon>
        <taxon>Polypteriformes</taxon>
        <taxon>Polypteridae</taxon>
        <taxon>Erpetoichthys</taxon>
    </lineage>
</organism>
<dbReference type="InterPro" id="IPR000483">
    <property type="entry name" value="Cys-rich_flank_reg_C"/>
</dbReference>
<dbReference type="Pfam" id="PF01582">
    <property type="entry name" value="TIR"/>
    <property type="match status" value="1"/>
</dbReference>
<keyword evidence="11" id="KW-0472">Membrane</keyword>
<evidence type="ECO:0000256" key="11">
    <source>
        <dbReference type="ARBA" id="ARBA00023136"/>
    </source>
</evidence>
<dbReference type="Gene3D" id="3.80.10.10">
    <property type="entry name" value="Ribonuclease Inhibitor"/>
    <property type="match status" value="1"/>
</dbReference>
<evidence type="ECO:0000256" key="12">
    <source>
        <dbReference type="ARBA" id="ARBA00023170"/>
    </source>
</evidence>
<evidence type="ECO:0000256" key="3">
    <source>
        <dbReference type="ARBA" id="ARBA00022588"/>
    </source>
</evidence>
<dbReference type="GO" id="GO:0032755">
    <property type="term" value="P:positive regulation of interleukin-6 production"/>
    <property type="evidence" value="ECO:0007669"/>
    <property type="project" value="TreeGrafter"/>
</dbReference>
<evidence type="ECO:0000256" key="16">
    <source>
        <dbReference type="SAM" id="SignalP"/>
    </source>
</evidence>
<keyword evidence="8" id="KW-0967">Endosome</keyword>
<evidence type="ECO:0000256" key="6">
    <source>
        <dbReference type="ARBA" id="ARBA00022729"/>
    </source>
</evidence>
<comment type="similarity">
    <text evidence="2">Belongs to the Toll-like receptor family.</text>
</comment>
<dbReference type="InterPro" id="IPR001611">
    <property type="entry name" value="Leu-rich_rpt"/>
</dbReference>
<dbReference type="GO" id="GO:0002224">
    <property type="term" value="P:toll-like receptor signaling pathway"/>
    <property type="evidence" value="ECO:0007669"/>
    <property type="project" value="TreeGrafter"/>
</dbReference>
<dbReference type="FunFam" id="3.40.50.10140:FF:000003">
    <property type="entry name" value="Toll-like receptor 7"/>
    <property type="match status" value="1"/>
</dbReference>
<sequence length="1009" mass="116744">MRHLPSSTWFLVSIFLPLHHTIVPQFYPCDDSLNSTVVDCSERHLRKVPTINSNNVISLNLDGNDIHLVKNNDFWDLPSLSDVSIAGNCLPQALRSLKIPNCKMVIERNAFVKLKRLMNLNLSGNSLTSLPKFPESLVSLYLERNHIFHLQYSNFSGLSRLELLYLGQNCYYANPCQTSFFMEEDTMRDLKNLHNLSLIFNNITAVPQNLPNNLEMLDLRENKIERITFEDFANLTNLRYLNLEWNCQRCDHAAQPCFPCPNNASMKIDSNTFQNQENLHYLSLRGNSLRTVPNGLFDPLVKLSRLELSDNLLAYAISNGTFFESLKTVKILSLLYNYEPLTMFPTLNLSTSFKFMRSLEVLLLSGYFFQTLETKSLEPIANLKNLEKMELRMNFINRVNLSVFKQFPKMKKVGLSQNIVAFPPLCSPVTHQPEHMSPKARVVLSPYQYEYCKQNLTFDLSQNNIMSLEPGLFQGMEEAICVDLSSNYISQAPNGNQFSPLKKVQYLNLAYNRIDLYYDNAFQELNNSLKVLDLTHNEYHFLMRGMGHCFNFIFNLGALERLSLADNNIGVRISTMIYSNSLKYLYFGGNRLDLMWDGSSNRYLHFFSKLSQLIFLDLSNNQMRSFPPEALTNLPKTLQVLQVNSNHLEYFPWINLSSLVNLNHLNISYNFLSVLPDLFTSLGEQLSVLDLSYNKIQNLSGAFFYSTPQLRWLNLSHNFLKILDPQNFPSKLQDNLIELVINANPITCTCDSSWFIDFLKKTHISLPHLTKDMKCGFPQSKLDQDVLSIDPRSCQDVYGNCAFMSSFLLTLTFICLPLIKKIFGWDFWYVFHVIWAGLKGYSSLPTFNSEYDAFVTFDSNKKAVADWVYNELRVNLEEKGRKRFKLCLEERDWIVGSSYIQNLCDAVYKSKKTVFVLTNGQSVSGVARQAFFMAQQRLLDEKLDVVVLVLLNEAIHKSKYLQMRKMLCRKTVLRWPKNPHAQPFFWDQMKNVLSSENHHYYDHNFSEVM</sequence>
<dbReference type="PROSITE" id="PS51450">
    <property type="entry name" value="LRR"/>
    <property type="match status" value="4"/>
</dbReference>
<dbReference type="Gene3D" id="3.40.50.10140">
    <property type="entry name" value="Toll/interleukin-1 receptor homology (TIR) domain"/>
    <property type="match status" value="1"/>
</dbReference>
<evidence type="ECO:0000256" key="13">
    <source>
        <dbReference type="ARBA" id="ARBA00023180"/>
    </source>
</evidence>
<evidence type="ECO:0000256" key="5">
    <source>
        <dbReference type="ARBA" id="ARBA00022692"/>
    </source>
</evidence>
<dbReference type="InterPro" id="IPR000157">
    <property type="entry name" value="TIR_dom"/>
</dbReference>
<reference evidence="18" key="1">
    <citation type="submission" date="2021-06" db="EMBL/GenBank/DDBJ databases">
        <authorList>
            <consortium name="Wellcome Sanger Institute Data Sharing"/>
        </authorList>
    </citation>
    <scope>NUCLEOTIDE SEQUENCE [LARGE SCALE GENOMIC DNA]</scope>
</reference>
<reference evidence="18" key="2">
    <citation type="submission" date="2025-08" db="UniProtKB">
        <authorList>
            <consortium name="Ensembl"/>
        </authorList>
    </citation>
    <scope>IDENTIFICATION</scope>
</reference>
<dbReference type="GO" id="GO:0007249">
    <property type="term" value="P:canonical NF-kappaB signal transduction"/>
    <property type="evidence" value="ECO:0007669"/>
    <property type="project" value="TreeGrafter"/>
</dbReference>
<reference evidence="18" key="3">
    <citation type="submission" date="2025-09" db="UniProtKB">
        <authorList>
            <consortium name="Ensembl"/>
        </authorList>
    </citation>
    <scope>IDENTIFICATION</scope>
</reference>
<dbReference type="GeneTree" id="ENSGT00940000163875"/>
<feature type="signal peptide" evidence="16">
    <location>
        <begin position="1"/>
        <end position="21"/>
    </location>
</feature>
<evidence type="ECO:0000313" key="18">
    <source>
        <dbReference type="Ensembl" id="ENSECRP00000029867.1"/>
    </source>
</evidence>
<keyword evidence="13" id="KW-0325">Glycoprotein</keyword>
<dbReference type="InterPro" id="IPR003591">
    <property type="entry name" value="Leu-rich_rpt_typical-subtyp"/>
</dbReference>
<evidence type="ECO:0000259" key="17">
    <source>
        <dbReference type="PROSITE" id="PS50104"/>
    </source>
</evidence>
<dbReference type="InterPro" id="IPR032675">
    <property type="entry name" value="LRR_dom_sf"/>
</dbReference>
<dbReference type="AlphaFoldDB" id="A0A8C4TFJ0"/>
<evidence type="ECO:0000256" key="14">
    <source>
        <dbReference type="ARBA" id="ARBA00023198"/>
    </source>
</evidence>
<feature type="chain" id="PRO_5034762335" evidence="16">
    <location>
        <begin position="22"/>
        <end position="1009"/>
    </location>
</feature>
<dbReference type="Proteomes" id="UP000694620">
    <property type="component" value="Chromosome 18"/>
</dbReference>
<evidence type="ECO:0000256" key="8">
    <source>
        <dbReference type="ARBA" id="ARBA00022753"/>
    </source>
</evidence>
<feature type="domain" description="TIR" evidence="17">
    <location>
        <begin position="849"/>
        <end position="993"/>
    </location>
</feature>
<dbReference type="Pfam" id="PF00560">
    <property type="entry name" value="LRR_1"/>
    <property type="match status" value="1"/>
</dbReference>
<name>A0A8C4TFJ0_ERPCA</name>
<dbReference type="GO" id="GO:0045087">
    <property type="term" value="P:innate immune response"/>
    <property type="evidence" value="ECO:0007669"/>
    <property type="project" value="UniProtKB-KW"/>
</dbReference>
<keyword evidence="3" id="KW-0399">Innate immunity</keyword>